<reference evidence="3" key="1">
    <citation type="journal article" date="2019" name="Int. J. Syst. Evol. Microbiol.">
        <title>The Global Catalogue of Microorganisms (GCM) 10K type strain sequencing project: providing services to taxonomists for standard genome sequencing and annotation.</title>
        <authorList>
            <consortium name="The Broad Institute Genomics Platform"/>
            <consortium name="The Broad Institute Genome Sequencing Center for Infectious Disease"/>
            <person name="Wu L."/>
            <person name="Ma J."/>
        </authorList>
    </citation>
    <scope>NUCLEOTIDE SEQUENCE [LARGE SCALE GENOMIC DNA]</scope>
    <source>
        <strain evidence="3">JCM 30234</strain>
    </source>
</reference>
<evidence type="ECO:0000313" key="2">
    <source>
        <dbReference type="EMBL" id="MFC7747259.1"/>
    </source>
</evidence>
<evidence type="ECO:0000313" key="3">
    <source>
        <dbReference type="Proteomes" id="UP001596620"/>
    </source>
</evidence>
<dbReference type="InterPro" id="IPR052538">
    <property type="entry name" value="Flavonoid_dioxygenase-like"/>
</dbReference>
<evidence type="ECO:0000259" key="1">
    <source>
        <dbReference type="Pfam" id="PF07883"/>
    </source>
</evidence>
<dbReference type="PANTHER" id="PTHR43346:SF1">
    <property type="entry name" value="QUERCETIN 2,3-DIOXYGENASE-RELATED"/>
    <property type="match status" value="1"/>
</dbReference>
<dbReference type="Pfam" id="PF07883">
    <property type="entry name" value="Cupin_2"/>
    <property type="match status" value="1"/>
</dbReference>
<sequence length="130" mass="14640">MGEQLTWHLFKEHRNVYHRNILSSKDADALGVNVSTVMREYLETGGAVLPHYHDVAEVIHIIKGKVKRLQNGEWLTYQDGDTFIVPEGVVHSVFNADTEPTEQVSIFLPVSDGDVKNSDMKSFMVDEGNV</sequence>
<dbReference type="EMBL" id="JBHTGR010000017">
    <property type="protein sequence ID" value="MFC7747259.1"/>
    <property type="molecule type" value="Genomic_DNA"/>
</dbReference>
<name>A0ABW2UTR4_9BACI</name>
<dbReference type="InterPro" id="IPR013096">
    <property type="entry name" value="Cupin_2"/>
</dbReference>
<accession>A0ABW2UTR4</accession>
<dbReference type="InterPro" id="IPR011051">
    <property type="entry name" value="RmlC_Cupin_sf"/>
</dbReference>
<dbReference type="Proteomes" id="UP001596620">
    <property type="component" value="Unassembled WGS sequence"/>
</dbReference>
<dbReference type="PANTHER" id="PTHR43346">
    <property type="entry name" value="LIGAND BINDING DOMAIN PROTEIN, PUTATIVE (AFU_ORTHOLOGUE AFUA_6G14370)-RELATED"/>
    <property type="match status" value="1"/>
</dbReference>
<protein>
    <submittedName>
        <fullName evidence="2">Cupin domain-containing protein</fullName>
    </submittedName>
</protein>
<dbReference type="SUPFAM" id="SSF51182">
    <property type="entry name" value="RmlC-like cupins"/>
    <property type="match status" value="1"/>
</dbReference>
<dbReference type="InterPro" id="IPR014710">
    <property type="entry name" value="RmlC-like_jellyroll"/>
</dbReference>
<organism evidence="2 3">
    <name type="scientific">Lentibacillus kimchii</name>
    <dbReference type="NCBI Taxonomy" id="1542911"/>
    <lineage>
        <taxon>Bacteria</taxon>
        <taxon>Bacillati</taxon>
        <taxon>Bacillota</taxon>
        <taxon>Bacilli</taxon>
        <taxon>Bacillales</taxon>
        <taxon>Bacillaceae</taxon>
        <taxon>Lentibacillus</taxon>
    </lineage>
</organism>
<dbReference type="RefSeq" id="WP_382358777.1">
    <property type="nucleotide sequence ID" value="NZ_JBHTGR010000017.1"/>
</dbReference>
<gene>
    <name evidence="2" type="ORF">ACFQU8_08425</name>
</gene>
<dbReference type="Gene3D" id="2.60.120.10">
    <property type="entry name" value="Jelly Rolls"/>
    <property type="match status" value="1"/>
</dbReference>
<feature type="domain" description="Cupin type-2" evidence="1">
    <location>
        <begin position="41"/>
        <end position="107"/>
    </location>
</feature>
<comment type="caution">
    <text evidence="2">The sequence shown here is derived from an EMBL/GenBank/DDBJ whole genome shotgun (WGS) entry which is preliminary data.</text>
</comment>
<proteinExistence type="predicted"/>
<keyword evidence="3" id="KW-1185">Reference proteome</keyword>